<evidence type="ECO:0000313" key="2">
    <source>
        <dbReference type="EMBL" id="EDO52553.1"/>
    </source>
</evidence>
<sequence length="38" mass="4467">MSRQDADTDEQEGHQVDTQYRLQSDIDKDAEIQQDEEV</sequence>
<accession>A0ABC9N791</accession>
<dbReference type="Proteomes" id="UP000004110">
    <property type="component" value="Unassembled WGS sequence"/>
</dbReference>
<name>A0ABC9N791_BACUC</name>
<organism evidence="2 3">
    <name type="scientific">Bacteroides uniformis (strain ATCC 8492 / DSM 6597 / CCUG 4942 / CIP 103695 / JCM 5828 / KCTC 5204 / NCTC 13054 / VPI 0061)</name>
    <dbReference type="NCBI Taxonomy" id="411479"/>
    <lineage>
        <taxon>Bacteria</taxon>
        <taxon>Pseudomonadati</taxon>
        <taxon>Bacteroidota</taxon>
        <taxon>Bacteroidia</taxon>
        <taxon>Bacteroidales</taxon>
        <taxon>Bacteroidaceae</taxon>
        <taxon>Bacteroides</taxon>
    </lineage>
</organism>
<dbReference type="EMBL" id="AAYH02000048">
    <property type="protein sequence ID" value="EDO52553.1"/>
    <property type="molecule type" value="Genomic_DNA"/>
</dbReference>
<reference evidence="2" key="1">
    <citation type="submission" date="2007-06" db="EMBL/GenBank/DDBJ databases">
        <authorList>
            <person name="Fulton L."/>
            <person name="Clifton S."/>
            <person name="Fulton B."/>
            <person name="Xu J."/>
            <person name="Minx P."/>
            <person name="Pepin K.H."/>
            <person name="Johnson M."/>
            <person name="Thiruvilangam P."/>
            <person name="Bhonagiri V."/>
            <person name="Nash W.E."/>
            <person name="Mardis E.R."/>
            <person name="Wilson R.K."/>
        </authorList>
    </citation>
    <scope>NUCLEOTIDE SEQUENCE [LARGE SCALE GENOMIC DNA]</scope>
    <source>
        <strain evidence="2">ATCC 8492</strain>
    </source>
</reference>
<evidence type="ECO:0000313" key="3">
    <source>
        <dbReference type="Proteomes" id="UP000004110"/>
    </source>
</evidence>
<feature type="region of interest" description="Disordered" evidence="1">
    <location>
        <begin position="1"/>
        <end position="38"/>
    </location>
</feature>
<keyword evidence="3" id="KW-1185">Reference proteome</keyword>
<protein>
    <submittedName>
        <fullName evidence="2">Uncharacterized protein</fullName>
    </submittedName>
</protein>
<dbReference type="AlphaFoldDB" id="A0ABC9N791"/>
<feature type="compositionally biased region" description="Basic and acidic residues" evidence="1">
    <location>
        <begin position="1"/>
        <end position="15"/>
    </location>
</feature>
<comment type="caution">
    <text evidence="2">The sequence shown here is derived from an EMBL/GenBank/DDBJ whole genome shotgun (WGS) entry which is preliminary data.</text>
</comment>
<reference evidence="2" key="2">
    <citation type="submission" date="2013-11" db="EMBL/GenBank/DDBJ databases">
        <title>Draft genome sequence of Bacteroides uniformis (ATCC 8492).</title>
        <authorList>
            <person name="Sudarsanam P."/>
            <person name="Ley R."/>
            <person name="Guruge J."/>
            <person name="Turnbaugh P.J."/>
            <person name="Mahowald M."/>
            <person name="Liep D."/>
            <person name="Gordon J."/>
        </authorList>
    </citation>
    <scope>NUCLEOTIDE SEQUENCE</scope>
    <source>
        <strain evidence="2">ATCC 8492</strain>
    </source>
</reference>
<gene>
    <name evidence="2" type="ORF">BACUNI_04170</name>
</gene>
<evidence type="ECO:0000256" key="1">
    <source>
        <dbReference type="SAM" id="MobiDB-lite"/>
    </source>
</evidence>
<proteinExistence type="predicted"/>